<protein>
    <submittedName>
        <fullName evidence="2">Uncharacterized protein</fullName>
    </submittedName>
</protein>
<feature type="region of interest" description="Disordered" evidence="1">
    <location>
        <begin position="75"/>
        <end position="99"/>
    </location>
</feature>
<proteinExistence type="predicted"/>
<keyword evidence="3" id="KW-1185">Reference proteome</keyword>
<dbReference type="Proteomes" id="UP000479710">
    <property type="component" value="Unassembled WGS sequence"/>
</dbReference>
<accession>A0A6G1BRF1</accession>
<feature type="region of interest" description="Disordered" evidence="1">
    <location>
        <begin position="15"/>
        <end position="53"/>
    </location>
</feature>
<feature type="compositionally biased region" description="Basic and acidic residues" evidence="1">
    <location>
        <begin position="87"/>
        <end position="99"/>
    </location>
</feature>
<dbReference type="AlphaFoldDB" id="A0A6G1BRF1"/>
<evidence type="ECO:0000313" key="2">
    <source>
        <dbReference type="EMBL" id="KAF0890569.1"/>
    </source>
</evidence>
<comment type="caution">
    <text evidence="2">The sequence shown here is derived from an EMBL/GenBank/DDBJ whole genome shotgun (WGS) entry which is preliminary data.</text>
</comment>
<name>A0A6G1BRF1_9ORYZ</name>
<gene>
    <name evidence="2" type="ORF">E2562_003780</name>
</gene>
<evidence type="ECO:0000256" key="1">
    <source>
        <dbReference type="SAM" id="MobiDB-lite"/>
    </source>
</evidence>
<dbReference type="EMBL" id="SPHZ02000011">
    <property type="protein sequence ID" value="KAF0890569.1"/>
    <property type="molecule type" value="Genomic_DNA"/>
</dbReference>
<sequence>MALAHFVEHLPGGPWLAQRLKPETEGTQTRQARAEWAPTPSRPAGGEIDRLGDGPWHLPWPLVAAGERAARKLNGEPSDQQHIGLDNSERKKIQSTDRW</sequence>
<organism evidence="2 3">
    <name type="scientific">Oryza meyeriana var. granulata</name>
    <dbReference type="NCBI Taxonomy" id="110450"/>
    <lineage>
        <taxon>Eukaryota</taxon>
        <taxon>Viridiplantae</taxon>
        <taxon>Streptophyta</taxon>
        <taxon>Embryophyta</taxon>
        <taxon>Tracheophyta</taxon>
        <taxon>Spermatophyta</taxon>
        <taxon>Magnoliopsida</taxon>
        <taxon>Liliopsida</taxon>
        <taxon>Poales</taxon>
        <taxon>Poaceae</taxon>
        <taxon>BOP clade</taxon>
        <taxon>Oryzoideae</taxon>
        <taxon>Oryzeae</taxon>
        <taxon>Oryzinae</taxon>
        <taxon>Oryza</taxon>
        <taxon>Oryza meyeriana</taxon>
    </lineage>
</organism>
<evidence type="ECO:0000313" key="3">
    <source>
        <dbReference type="Proteomes" id="UP000479710"/>
    </source>
</evidence>
<reference evidence="2 3" key="1">
    <citation type="submission" date="2019-11" db="EMBL/GenBank/DDBJ databases">
        <title>Whole genome sequence of Oryza granulata.</title>
        <authorList>
            <person name="Li W."/>
        </authorList>
    </citation>
    <scope>NUCLEOTIDE SEQUENCE [LARGE SCALE GENOMIC DNA]</scope>
    <source>
        <strain evidence="3">cv. Menghai</strain>
        <tissue evidence="2">Leaf</tissue>
    </source>
</reference>